<evidence type="ECO:0000313" key="5">
    <source>
        <dbReference type="EMBL" id="TDK24871.1"/>
    </source>
</evidence>
<dbReference type="GO" id="GO:0003700">
    <property type="term" value="F:DNA-binding transcription factor activity"/>
    <property type="evidence" value="ECO:0007669"/>
    <property type="project" value="InterPro"/>
</dbReference>
<dbReference type="Gene3D" id="1.10.10.60">
    <property type="entry name" value="Homeodomain-like"/>
    <property type="match status" value="2"/>
</dbReference>
<dbReference type="PANTHER" id="PTHR46796:SF2">
    <property type="entry name" value="TRANSCRIPTIONAL REGULATORY PROTEIN"/>
    <property type="match status" value="1"/>
</dbReference>
<evidence type="ECO:0000256" key="1">
    <source>
        <dbReference type="ARBA" id="ARBA00023015"/>
    </source>
</evidence>
<proteinExistence type="predicted"/>
<dbReference type="Proteomes" id="UP000295411">
    <property type="component" value="Unassembled WGS sequence"/>
</dbReference>
<evidence type="ECO:0000259" key="4">
    <source>
        <dbReference type="PROSITE" id="PS01124"/>
    </source>
</evidence>
<dbReference type="SUPFAM" id="SSF46689">
    <property type="entry name" value="Homeodomain-like"/>
    <property type="match status" value="2"/>
</dbReference>
<dbReference type="AlphaFoldDB" id="A0A4R5TV00"/>
<organism evidence="5 6">
    <name type="scientific">Arthrobacter crusticola</name>
    <dbReference type="NCBI Taxonomy" id="2547960"/>
    <lineage>
        <taxon>Bacteria</taxon>
        <taxon>Bacillati</taxon>
        <taxon>Actinomycetota</taxon>
        <taxon>Actinomycetes</taxon>
        <taxon>Micrococcales</taxon>
        <taxon>Micrococcaceae</taxon>
        <taxon>Arthrobacter</taxon>
    </lineage>
</organism>
<feature type="domain" description="HTH araC/xylS-type" evidence="4">
    <location>
        <begin position="25"/>
        <end position="123"/>
    </location>
</feature>
<protein>
    <submittedName>
        <fullName evidence="5">AraC family transcriptional regulator</fullName>
    </submittedName>
</protein>
<dbReference type="InterPro" id="IPR050204">
    <property type="entry name" value="AraC_XylS_family_regulators"/>
</dbReference>
<keyword evidence="3" id="KW-0804">Transcription</keyword>
<name>A0A4R5TV00_9MICC</name>
<sequence length="271" mass="28532">MALEGSSTAGADVEKIRNTIDGAALSAAQFLSAKASDPISLGDVADHVGYSPSHLVRLFESVVGMPPGRYLAHLRFERAKTLLLTSGEPVRDICFEVGFTSLGTFSRRFAEGVGYSPGRFRVLPHILADHPPRPLHLPTGLTSGGTISGVAVLSRAARDAVGPNPALYVGLFTTPSAKGRPVTSSLLDGVDTFAFVNVPPGRFWVLASALPGAAEPLRQLVPVRSVYGRTMRPILVGRGAPHHHVGIELEPAEEWQLPVLLAVPALASAGT</sequence>
<evidence type="ECO:0000256" key="3">
    <source>
        <dbReference type="ARBA" id="ARBA00023163"/>
    </source>
</evidence>
<comment type="caution">
    <text evidence="5">The sequence shown here is derived from an EMBL/GenBank/DDBJ whole genome shotgun (WGS) entry which is preliminary data.</text>
</comment>
<evidence type="ECO:0000313" key="6">
    <source>
        <dbReference type="Proteomes" id="UP000295411"/>
    </source>
</evidence>
<dbReference type="Pfam" id="PF12833">
    <property type="entry name" value="HTH_18"/>
    <property type="match status" value="1"/>
</dbReference>
<keyword evidence="1" id="KW-0805">Transcription regulation</keyword>
<dbReference type="SMART" id="SM00342">
    <property type="entry name" value="HTH_ARAC"/>
    <property type="match status" value="1"/>
</dbReference>
<dbReference type="EMBL" id="SMTK01000004">
    <property type="protein sequence ID" value="TDK24871.1"/>
    <property type="molecule type" value="Genomic_DNA"/>
</dbReference>
<dbReference type="InterPro" id="IPR009057">
    <property type="entry name" value="Homeodomain-like_sf"/>
</dbReference>
<gene>
    <name evidence="5" type="ORF">E2F48_13850</name>
</gene>
<reference evidence="5 6" key="1">
    <citation type="submission" date="2019-03" db="EMBL/GenBank/DDBJ databases">
        <title>Arthrobacter sp. nov., an bacterium isolated from biocrust in Mu Us Desert.</title>
        <authorList>
            <person name="Lixiong L."/>
        </authorList>
    </citation>
    <scope>NUCLEOTIDE SEQUENCE [LARGE SCALE GENOMIC DNA]</scope>
    <source>
        <strain evidence="5 6">SLN-3</strain>
    </source>
</reference>
<dbReference type="GO" id="GO:0043565">
    <property type="term" value="F:sequence-specific DNA binding"/>
    <property type="evidence" value="ECO:0007669"/>
    <property type="project" value="InterPro"/>
</dbReference>
<keyword evidence="6" id="KW-1185">Reference proteome</keyword>
<evidence type="ECO:0000256" key="2">
    <source>
        <dbReference type="ARBA" id="ARBA00023125"/>
    </source>
</evidence>
<keyword evidence="2" id="KW-0238">DNA-binding</keyword>
<accession>A0A4R5TV00</accession>
<dbReference type="PANTHER" id="PTHR46796">
    <property type="entry name" value="HTH-TYPE TRANSCRIPTIONAL ACTIVATOR RHAS-RELATED"/>
    <property type="match status" value="1"/>
</dbReference>
<dbReference type="OrthoDB" id="2060755at2"/>
<dbReference type="InterPro" id="IPR018060">
    <property type="entry name" value="HTH_AraC"/>
</dbReference>
<dbReference type="PROSITE" id="PS01124">
    <property type="entry name" value="HTH_ARAC_FAMILY_2"/>
    <property type="match status" value="1"/>
</dbReference>